<dbReference type="AlphaFoldDB" id="A0A5E4UZM0"/>
<name>A0A5E4UZM0_9BURK</name>
<keyword evidence="1" id="KW-1133">Transmembrane helix</keyword>
<keyword evidence="3" id="KW-1185">Reference proteome</keyword>
<evidence type="ECO:0000313" key="2">
    <source>
        <dbReference type="EMBL" id="VVE04784.1"/>
    </source>
</evidence>
<dbReference type="EMBL" id="CABPSK010000002">
    <property type="protein sequence ID" value="VVE04784.1"/>
    <property type="molecule type" value="Genomic_DNA"/>
</dbReference>
<protein>
    <submittedName>
        <fullName evidence="2">Uncharacterized protein</fullName>
    </submittedName>
</protein>
<reference evidence="2 3" key="1">
    <citation type="submission" date="2019-08" db="EMBL/GenBank/DDBJ databases">
        <authorList>
            <person name="Peeters C."/>
        </authorList>
    </citation>
    <scope>NUCLEOTIDE SEQUENCE [LARGE SCALE GENOMIC DNA]</scope>
    <source>
        <strain evidence="2 3">LMG 31114</strain>
    </source>
</reference>
<organism evidence="2 3">
    <name type="scientific">Pandoraea pneumonica</name>
    <dbReference type="NCBI Taxonomy" id="2508299"/>
    <lineage>
        <taxon>Bacteria</taxon>
        <taxon>Pseudomonadati</taxon>
        <taxon>Pseudomonadota</taxon>
        <taxon>Betaproteobacteria</taxon>
        <taxon>Burkholderiales</taxon>
        <taxon>Burkholderiaceae</taxon>
        <taxon>Pandoraea</taxon>
    </lineage>
</organism>
<dbReference type="Proteomes" id="UP000366945">
    <property type="component" value="Unassembled WGS sequence"/>
</dbReference>
<evidence type="ECO:0000313" key="3">
    <source>
        <dbReference type="Proteomes" id="UP000366945"/>
    </source>
</evidence>
<feature type="transmembrane region" description="Helical" evidence="1">
    <location>
        <begin position="31"/>
        <end position="50"/>
    </location>
</feature>
<evidence type="ECO:0000256" key="1">
    <source>
        <dbReference type="SAM" id="Phobius"/>
    </source>
</evidence>
<sequence>MQKRGTETAAALLTSYCVCIGLMRRAYAPSFFFSSSLTCAGLALPLVAFIA</sequence>
<keyword evidence="1" id="KW-0812">Transmembrane</keyword>
<keyword evidence="1" id="KW-0472">Membrane</keyword>
<accession>A0A5E4UZM0</accession>
<gene>
    <name evidence="2" type="ORF">PPN31114_02318</name>
</gene>
<proteinExistence type="predicted"/>